<feature type="transmembrane region" description="Helical" evidence="8">
    <location>
        <begin position="401"/>
        <end position="420"/>
    </location>
</feature>
<dbReference type="Gene3D" id="1.20.1720.10">
    <property type="entry name" value="Multidrug resistance protein D"/>
    <property type="match status" value="1"/>
</dbReference>
<protein>
    <submittedName>
        <fullName evidence="10">DHA2 family efflux MFS transporter permease subunit</fullName>
    </submittedName>
</protein>
<evidence type="ECO:0000256" key="6">
    <source>
        <dbReference type="ARBA" id="ARBA00022989"/>
    </source>
</evidence>
<feature type="domain" description="Major facilitator superfamily (MFS) profile" evidence="9">
    <location>
        <begin position="16"/>
        <end position="466"/>
    </location>
</feature>
<dbReference type="InterPro" id="IPR004638">
    <property type="entry name" value="EmrB-like"/>
</dbReference>
<keyword evidence="11" id="KW-1185">Reference proteome</keyword>
<evidence type="ECO:0000256" key="2">
    <source>
        <dbReference type="ARBA" id="ARBA00008537"/>
    </source>
</evidence>
<evidence type="ECO:0000256" key="1">
    <source>
        <dbReference type="ARBA" id="ARBA00004651"/>
    </source>
</evidence>
<evidence type="ECO:0000256" key="8">
    <source>
        <dbReference type="SAM" id="Phobius"/>
    </source>
</evidence>
<feature type="transmembrane region" description="Helical" evidence="8">
    <location>
        <begin position="205"/>
        <end position="223"/>
    </location>
</feature>
<dbReference type="GO" id="GO:0022857">
    <property type="term" value="F:transmembrane transporter activity"/>
    <property type="evidence" value="ECO:0007669"/>
    <property type="project" value="InterPro"/>
</dbReference>
<dbReference type="PANTHER" id="PTHR42718:SF9">
    <property type="entry name" value="MAJOR FACILITATOR SUPERFAMILY MULTIDRUG TRANSPORTER MFSC"/>
    <property type="match status" value="1"/>
</dbReference>
<evidence type="ECO:0000256" key="7">
    <source>
        <dbReference type="ARBA" id="ARBA00023136"/>
    </source>
</evidence>
<dbReference type="InterPro" id="IPR011701">
    <property type="entry name" value="MFS"/>
</dbReference>
<accession>A0A851I0Y6</accession>
<sequence>MQQLQARYGKRYKWWVMLTVMTGTMTMSLSSTIVNVALPDVMETFPVSHTMVQWMVTAFLASMAIGMLLNVWMVDRFGPRVTYMGALLVFMAAALAGGLAVNFSMLIFVRVVQGLIAGMVQPLAMLMLYAVFPANQRGQAMGLYAMGVVLGPTAGPVAGGVLVDWWSWRAVFLVVLPFCLAAFYLGRTFLSRPDSAPPVHRRLDIPGLLLLGGWMLALLWGLSEGPLSGWNSSAVIAALIAALVLFLIFTRHQLRSLAPLLALRIFSYKGFTAAFTVAMLTGAGLYGSVYLLPMLVQTAMGESASAAGMLLMPAGLAMALSFPVIGQLTDRILPKILVTGGLVLFALSSIVLSEASADTSLMLIALMAALGRVGLAMTMPPVVIGAMSIVPQDMINQATGLISFARQFGGSLGVMLSAILLQENTLWTTSLGILPGFPGYQDAFALLALLYLIGLYPMARMKSPGQTAT</sequence>
<evidence type="ECO:0000256" key="3">
    <source>
        <dbReference type="ARBA" id="ARBA00022448"/>
    </source>
</evidence>
<feature type="transmembrane region" description="Helical" evidence="8">
    <location>
        <begin position="81"/>
        <end position="101"/>
    </location>
</feature>
<dbReference type="Pfam" id="PF07690">
    <property type="entry name" value="MFS_1"/>
    <property type="match status" value="1"/>
</dbReference>
<evidence type="ECO:0000259" key="9">
    <source>
        <dbReference type="PROSITE" id="PS50850"/>
    </source>
</evidence>
<feature type="transmembrane region" description="Helical" evidence="8">
    <location>
        <begin position="332"/>
        <end position="352"/>
    </location>
</feature>
<name>A0A851I0Y6_9GAMM</name>
<dbReference type="NCBIfam" id="TIGR00711">
    <property type="entry name" value="efflux_EmrB"/>
    <property type="match status" value="1"/>
</dbReference>
<feature type="transmembrane region" description="Helical" evidence="8">
    <location>
        <begin position="270"/>
        <end position="292"/>
    </location>
</feature>
<comment type="similarity">
    <text evidence="2">Belongs to the major facilitator superfamily. EmrB family.</text>
</comment>
<dbReference type="PROSITE" id="PS50850">
    <property type="entry name" value="MFS"/>
    <property type="match status" value="1"/>
</dbReference>
<dbReference type="SUPFAM" id="SSF103473">
    <property type="entry name" value="MFS general substrate transporter"/>
    <property type="match status" value="2"/>
</dbReference>
<reference evidence="10 11" key="1">
    <citation type="submission" date="2020-03" db="EMBL/GenBank/DDBJ databases">
        <title>Metagenomic, metatranscriptomic, and metabolomic analyses revealed the key microbes and metabolic features during the fermentation of ganjang, Korean traditional soy sauce.</title>
        <authorList>
            <person name="Chun B.H."/>
            <person name="Jeon C.O."/>
        </authorList>
    </citation>
    <scope>NUCLEOTIDE SEQUENCE [LARGE SCALE GENOMIC DNA]</scope>
    <source>
        <strain evidence="10 11">KG14</strain>
    </source>
</reference>
<proteinExistence type="inferred from homology"/>
<dbReference type="AlphaFoldDB" id="A0A851I0Y6"/>
<feature type="transmembrane region" description="Helical" evidence="8">
    <location>
        <begin position="12"/>
        <end position="34"/>
    </location>
</feature>
<feature type="transmembrane region" description="Helical" evidence="8">
    <location>
        <begin position="229"/>
        <end position="249"/>
    </location>
</feature>
<dbReference type="PANTHER" id="PTHR42718">
    <property type="entry name" value="MAJOR FACILITATOR SUPERFAMILY MULTIDRUG TRANSPORTER MFSC"/>
    <property type="match status" value="1"/>
</dbReference>
<evidence type="ECO:0000313" key="10">
    <source>
        <dbReference type="EMBL" id="NWN91798.1"/>
    </source>
</evidence>
<feature type="transmembrane region" description="Helical" evidence="8">
    <location>
        <begin position="168"/>
        <end position="185"/>
    </location>
</feature>
<keyword evidence="7 8" id="KW-0472">Membrane</keyword>
<comment type="subcellular location">
    <subcellularLocation>
        <location evidence="1">Cell membrane</location>
        <topology evidence="1">Multi-pass membrane protein</topology>
    </subcellularLocation>
</comment>
<gene>
    <name evidence="10" type="ORF">HLV39_09890</name>
</gene>
<feature type="transmembrane region" description="Helical" evidence="8">
    <location>
        <begin position="364"/>
        <end position="389"/>
    </location>
</feature>
<dbReference type="Gene3D" id="1.20.1250.20">
    <property type="entry name" value="MFS general substrate transporter like domains"/>
    <property type="match status" value="1"/>
</dbReference>
<evidence type="ECO:0000256" key="4">
    <source>
        <dbReference type="ARBA" id="ARBA00022475"/>
    </source>
</evidence>
<dbReference type="GO" id="GO:0005886">
    <property type="term" value="C:plasma membrane"/>
    <property type="evidence" value="ECO:0007669"/>
    <property type="project" value="UniProtKB-SubCell"/>
</dbReference>
<feature type="transmembrane region" description="Helical" evidence="8">
    <location>
        <begin position="440"/>
        <end position="459"/>
    </location>
</feature>
<dbReference type="InterPro" id="IPR036259">
    <property type="entry name" value="MFS_trans_sf"/>
</dbReference>
<evidence type="ECO:0000313" key="11">
    <source>
        <dbReference type="Proteomes" id="UP000536442"/>
    </source>
</evidence>
<keyword evidence="4" id="KW-1003">Cell membrane</keyword>
<keyword evidence="5 8" id="KW-0812">Transmembrane</keyword>
<feature type="transmembrane region" description="Helical" evidence="8">
    <location>
        <begin position="107"/>
        <end position="131"/>
    </location>
</feature>
<keyword evidence="3" id="KW-0813">Transport</keyword>
<feature type="transmembrane region" description="Helical" evidence="8">
    <location>
        <begin position="143"/>
        <end position="162"/>
    </location>
</feature>
<dbReference type="InterPro" id="IPR020846">
    <property type="entry name" value="MFS_dom"/>
</dbReference>
<dbReference type="EMBL" id="JABEVQ010000005">
    <property type="protein sequence ID" value="NWN91798.1"/>
    <property type="molecule type" value="Genomic_DNA"/>
</dbReference>
<comment type="caution">
    <text evidence="10">The sequence shown here is derived from an EMBL/GenBank/DDBJ whole genome shotgun (WGS) entry which is preliminary data.</text>
</comment>
<dbReference type="Proteomes" id="UP000536442">
    <property type="component" value="Unassembled WGS sequence"/>
</dbReference>
<feature type="transmembrane region" description="Helical" evidence="8">
    <location>
        <begin position="54"/>
        <end position="74"/>
    </location>
</feature>
<evidence type="ECO:0000256" key="5">
    <source>
        <dbReference type="ARBA" id="ARBA00022692"/>
    </source>
</evidence>
<keyword evidence="6 8" id="KW-1133">Transmembrane helix</keyword>
<organism evidence="10 11">
    <name type="scientific">Marinobacter adhaerens</name>
    <dbReference type="NCBI Taxonomy" id="1033846"/>
    <lineage>
        <taxon>Bacteria</taxon>
        <taxon>Pseudomonadati</taxon>
        <taxon>Pseudomonadota</taxon>
        <taxon>Gammaproteobacteria</taxon>
        <taxon>Pseudomonadales</taxon>
        <taxon>Marinobacteraceae</taxon>
        <taxon>Marinobacter</taxon>
    </lineage>
</organism>
<feature type="transmembrane region" description="Helical" evidence="8">
    <location>
        <begin position="304"/>
        <end position="325"/>
    </location>
</feature>